<evidence type="ECO:0000313" key="3">
    <source>
        <dbReference type="Proteomes" id="UP000092154"/>
    </source>
</evidence>
<dbReference type="AlphaFoldDB" id="A0A1B7N674"/>
<feature type="region of interest" description="Disordered" evidence="1">
    <location>
        <begin position="1"/>
        <end position="25"/>
    </location>
</feature>
<dbReference type="STRING" id="1314800.A0A1B7N674"/>
<protein>
    <submittedName>
        <fullName evidence="2">Uncharacterized protein</fullName>
    </submittedName>
</protein>
<name>A0A1B7N674_9AGAM</name>
<evidence type="ECO:0000313" key="2">
    <source>
        <dbReference type="EMBL" id="OAX40360.1"/>
    </source>
</evidence>
<sequence>MEMKREGLSIESAGHPPTTSCLPAPETSENLTLKQVIANTVCSNKLTFVARVTDFISLLLDDATFFFLHEETLRRSWEGYIECDNMLNCRWRDGLLF</sequence>
<dbReference type="InParanoid" id="A0A1B7N674"/>
<dbReference type="Proteomes" id="UP000092154">
    <property type="component" value="Unassembled WGS sequence"/>
</dbReference>
<proteinExistence type="predicted"/>
<reference evidence="2 3" key="1">
    <citation type="submission" date="2016-06" db="EMBL/GenBank/DDBJ databases">
        <title>Comparative genomics of the ectomycorrhizal sister species Rhizopogon vinicolor and Rhizopogon vesiculosus (Basidiomycota: Boletales) reveals a divergence of the mating type B locus.</title>
        <authorList>
            <consortium name="DOE Joint Genome Institute"/>
            <person name="Mujic A.B."/>
            <person name="Kuo A."/>
            <person name="Tritt A."/>
            <person name="Lipzen A."/>
            <person name="Chen C."/>
            <person name="Johnson J."/>
            <person name="Sharma A."/>
            <person name="Barry K."/>
            <person name="Grigoriev I.V."/>
            <person name="Spatafora J.W."/>
        </authorList>
    </citation>
    <scope>NUCLEOTIDE SEQUENCE [LARGE SCALE GENOMIC DNA]</scope>
    <source>
        <strain evidence="2 3">AM-OR11-026</strain>
    </source>
</reference>
<organism evidence="2 3">
    <name type="scientific">Rhizopogon vinicolor AM-OR11-026</name>
    <dbReference type="NCBI Taxonomy" id="1314800"/>
    <lineage>
        <taxon>Eukaryota</taxon>
        <taxon>Fungi</taxon>
        <taxon>Dikarya</taxon>
        <taxon>Basidiomycota</taxon>
        <taxon>Agaricomycotina</taxon>
        <taxon>Agaricomycetes</taxon>
        <taxon>Agaricomycetidae</taxon>
        <taxon>Boletales</taxon>
        <taxon>Suillineae</taxon>
        <taxon>Rhizopogonaceae</taxon>
        <taxon>Rhizopogon</taxon>
    </lineage>
</organism>
<keyword evidence="3" id="KW-1185">Reference proteome</keyword>
<dbReference type="OrthoDB" id="2186770at2759"/>
<dbReference type="EMBL" id="KV448215">
    <property type="protein sequence ID" value="OAX40360.1"/>
    <property type="molecule type" value="Genomic_DNA"/>
</dbReference>
<accession>A0A1B7N674</accession>
<gene>
    <name evidence="2" type="ORF">K503DRAFT_625342</name>
</gene>
<evidence type="ECO:0000256" key="1">
    <source>
        <dbReference type="SAM" id="MobiDB-lite"/>
    </source>
</evidence>